<protein>
    <recommendedName>
        <fullName evidence="1">MADF domain-containing protein</fullName>
    </recommendedName>
</protein>
<dbReference type="PANTHER" id="PTHR12243">
    <property type="entry name" value="MADF DOMAIN TRANSCRIPTION FACTOR"/>
    <property type="match status" value="1"/>
</dbReference>
<dbReference type="InterPro" id="IPR039353">
    <property type="entry name" value="TF_Adf1"/>
</dbReference>
<feature type="domain" description="MADF" evidence="1">
    <location>
        <begin position="7"/>
        <end position="95"/>
    </location>
</feature>
<name>A0AAN7Q743_9COLE</name>
<dbReference type="EMBL" id="JARPUR010000001">
    <property type="protein sequence ID" value="KAK4884197.1"/>
    <property type="molecule type" value="Genomic_DNA"/>
</dbReference>
<evidence type="ECO:0000313" key="3">
    <source>
        <dbReference type="Proteomes" id="UP001353858"/>
    </source>
</evidence>
<dbReference type="InterPro" id="IPR006578">
    <property type="entry name" value="MADF-dom"/>
</dbReference>
<dbReference type="Pfam" id="PF10545">
    <property type="entry name" value="MADF_DNA_bdg"/>
    <property type="match status" value="1"/>
</dbReference>
<dbReference type="SMART" id="SM00595">
    <property type="entry name" value="MADF"/>
    <property type="match status" value="1"/>
</dbReference>
<organism evidence="2 3">
    <name type="scientific">Aquatica leii</name>
    <dbReference type="NCBI Taxonomy" id="1421715"/>
    <lineage>
        <taxon>Eukaryota</taxon>
        <taxon>Metazoa</taxon>
        <taxon>Ecdysozoa</taxon>
        <taxon>Arthropoda</taxon>
        <taxon>Hexapoda</taxon>
        <taxon>Insecta</taxon>
        <taxon>Pterygota</taxon>
        <taxon>Neoptera</taxon>
        <taxon>Endopterygota</taxon>
        <taxon>Coleoptera</taxon>
        <taxon>Polyphaga</taxon>
        <taxon>Elateriformia</taxon>
        <taxon>Elateroidea</taxon>
        <taxon>Lampyridae</taxon>
        <taxon>Luciolinae</taxon>
        <taxon>Aquatica</taxon>
    </lineage>
</organism>
<accession>A0AAN7Q743</accession>
<comment type="caution">
    <text evidence="2">The sequence shown here is derived from an EMBL/GenBank/DDBJ whole genome shotgun (WGS) entry which is preliminary data.</text>
</comment>
<gene>
    <name evidence="2" type="ORF">RN001_000468</name>
</gene>
<dbReference type="GO" id="GO:0006357">
    <property type="term" value="P:regulation of transcription by RNA polymerase II"/>
    <property type="evidence" value="ECO:0007669"/>
    <property type="project" value="TreeGrafter"/>
</dbReference>
<evidence type="ECO:0000313" key="2">
    <source>
        <dbReference type="EMBL" id="KAK4884197.1"/>
    </source>
</evidence>
<dbReference type="GO" id="GO:0005667">
    <property type="term" value="C:transcription regulator complex"/>
    <property type="evidence" value="ECO:0007669"/>
    <property type="project" value="TreeGrafter"/>
</dbReference>
<reference evidence="3" key="1">
    <citation type="submission" date="2023-01" db="EMBL/GenBank/DDBJ databases">
        <title>Key to firefly adult light organ development and bioluminescence: homeobox transcription factors regulate luciferase expression and transportation to peroxisome.</title>
        <authorList>
            <person name="Fu X."/>
        </authorList>
    </citation>
    <scope>NUCLEOTIDE SEQUENCE [LARGE SCALE GENOMIC DNA]</scope>
</reference>
<dbReference type="AlphaFoldDB" id="A0AAN7Q743"/>
<dbReference type="GO" id="GO:0005634">
    <property type="term" value="C:nucleus"/>
    <property type="evidence" value="ECO:0007669"/>
    <property type="project" value="TreeGrafter"/>
</dbReference>
<proteinExistence type="predicted"/>
<dbReference type="PROSITE" id="PS51029">
    <property type="entry name" value="MADF"/>
    <property type="match status" value="1"/>
</dbReference>
<dbReference type="PANTHER" id="PTHR12243:SF67">
    <property type="entry name" value="COREPRESSOR OF PANGOLIN, ISOFORM A-RELATED"/>
    <property type="match status" value="1"/>
</dbReference>
<evidence type="ECO:0000259" key="1">
    <source>
        <dbReference type="PROSITE" id="PS51029"/>
    </source>
</evidence>
<dbReference type="Proteomes" id="UP001353858">
    <property type="component" value="Unassembled WGS sequence"/>
</dbReference>
<keyword evidence="3" id="KW-1185">Reference proteome</keyword>
<sequence>MNIDDRYLIDLVREFEVIYNKLHVDFKNKSIRMNAWNTIGEVLGTEGNACEQRFNVLRAKYNVERKKMSSLLSGSSSSKDWKLFKLLSFLDSHIVTRNLFFASNCLISFGKDLRWQIFTKIFEECCSSPVVKEPKMRKTNETLQLEINLFT</sequence>